<dbReference type="AlphaFoldDB" id="A0A4R6IKG6"/>
<dbReference type="PANTHER" id="PTHR45453">
    <property type="entry name" value="PHOSPHATE REGULON SENSOR PROTEIN PHOR"/>
    <property type="match status" value="1"/>
</dbReference>
<name>A0A4R6IKG6_9SPHI</name>
<evidence type="ECO:0000256" key="2">
    <source>
        <dbReference type="ARBA" id="ARBA00012438"/>
    </source>
</evidence>
<dbReference type="RefSeq" id="WP_133554019.1">
    <property type="nucleotide sequence ID" value="NZ_SNWM01000002.1"/>
</dbReference>
<dbReference type="GO" id="GO:0016036">
    <property type="term" value="P:cellular response to phosphate starvation"/>
    <property type="evidence" value="ECO:0007669"/>
    <property type="project" value="TreeGrafter"/>
</dbReference>
<dbReference type="Gene3D" id="2.10.70.100">
    <property type="match status" value="1"/>
</dbReference>
<dbReference type="GO" id="GO:0004721">
    <property type="term" value="F:phosphoprotein phosphatase activity"/>
    <property type="evidence" value="ECO:0007669"/>
    <property type="project" value="TreeGrafter"/>
</dbReference>
<evidence type="ECO:0000256" key="3">
    <source>
        <dbReference type="ARBA" id="ARBA00022553"/>
    </source>
</evidence>
<protein>
    <recommendedName>
        <fullName evidence="2">histidine kinase</fullName>
        <ecNumber evidence="2">2.7.13.3</ecNumber>
    </recommendedName>
</protein>
<dbReference type="InterPro" id="IPR003594">
    <property type="entry name" value="HATPase_dom"/>
</dbReference>
<dbReference type="Gene3D" id="1.10.287.130">
    <property type="match status" value="1"/>
</dbReference>
<dbReference type="GO" id="GO:0005886">
    <property type="term" value="C:plasma membrane"/>
    <property type="evidence" value="ECO:0007669"/>
    <property type="project" value="TreeGrafter"/>
</dbReference>
<dbReference type="InterPro" id="IPR035965">
    <property type="entry name" value="PAS-like_dom_sf"/>
</dbReference>
<evidence type="ECO:0000256" key="6">
    <source>
        <dbReference type="ARBA" id="ARBA00023012"/>
    </source>
</evidence>
<dbReference type="InterPro" id="IPR003661">
    <property type="entry name" value="HisK_dim/P_dom"/>
</dbReference>
<evidence type="ECO:0000256" key="8">
    <source>
        <dbReference type="SAM" id="Coils"/>
    </source>
</evidence>
<evidence type="ECO:0000256" key="7">
    <source>
        <dbReference type="ARBA" id="ARBA00023136"/>
    </source>
</evidence>
<dbReference type="EC" id="2.7.13.3" evidence="2"/>
<dbReference type="GO" id="GO:0000155">
    <property type="term" value="F:phosphorelay sensor kinase activity"/>
    <property type="evidence" value="ECO:0007669"/>
    <property type="project" value="InterPro"/>
</dbReference>
<dbReference type="Gene3D" id="3.30.565.10">
    <property type="entry name" value="Histidine kinase-like ATPase, C-terminal domain"/>
    <property type="match status" value="1"/>
</dbReference>
<dbReference type="InterPro" id="IPR036097">
    <property type="entry name" value="HisK_dim/P_sf"/>
</dbReference>
<dbReference type="FunFam" id="1.10.287.130:FF:000001">
    <property type="entry name" value="Two-component sensor histidine kinase"/>
    <property type="match status" value="1"/>
</dbReference>
<keyword evidence="8" id="KW-0175">Coiled coil</keyword>
<dbReference type="OrthoDB" id="9813151at2"/>
<dbReference type="InterPro" id="IPR004358">
    <property type="entry name" value="Sig_transdc_His_kin-like_C"/>
</dbReference>
<dbReference type="InterPro" id="IPR036890">
    <property type="entry name" value="HATPase_C_sf"/>
</dbReference>
<keyword evidence="5" id="KW-0418">Kinase</keyword>
<dbReference type="InterPro" id="IPR000700">
    <property type="entry name" value="PAS-assoc_C"/>
</dbReference>
<dbReference type="NCBIfam" id="TIGR00229">
    <property type="entry name" value="sensory_box"/>
    <property type="match status" value="1"/>
</dbReference>
<evidence type="ECO:0000256" key="5">
    <source>
        <dbReference type="ARBA" id="ARBA00022777"/>
    </source>
</evidence>
<feature type="domain" description="PAC" evidence="10">
    <location>
        <begin position="277"/>
        <end position="330"/>
    </location>
</feature>
<dbReference type="PANTHER" id="PTHR45453:SF1">
    <property type="entry name" value="PHOSPHATE REGULON SENSOR PROTEIN PHOR"/>
    <property type="match status" value="1"/>
</dbReference>
<comment type="caution">
    <text evidence="11">The sequence shown here is derived from an EMBL/GenBank/DDBJ whole genome shotgun (WGS) entry which is preliminary data.</text>
</comment>
<dbReference type="InterPro" id="IPR005467">
    <property type="entry name" value="His_kinase_dom"/>
</dbReference>
<evidence type="ECO:0000256" key="4">
    <source>
        <dbReference type="ARBA" id="ARBA00022679"/>
    </source>
</evidence>
<keyword evidence="6" id="KW-0902">Two-component regulatory system</keyword>
<accession>A0A4R6IKG6</accession>
<evidence type="ECO:0000256" key="1">
    <source>
        <dbReference type="ARBA" id="ARBA00000085"/>
    </source>
</evidence>
<dbReference type="SUPFAM" id="SSF55874">
    <property type="entry name" value="ATPase domain of HSP90 chaperone/DNA topoisomerase II/histidine kinase"/>
    <property type="match status" value="1"/>
</dbReference>
<dbReference type="Pfam" id="PF02518">
    <property type="entry name" value="HATPase_c"/>
    <property type="match status" value="1"/>
</dbReference>
<evidence type="ECO:0000259" key="9">
    <source>
        <dbReference type="PROSITE" id="PS50109"/>
    </source>
</evidence>
<keyword evidence="12" id="KW-1185">Reference proteome</keyword>
<dbReference type="Pfam" id="PF00512">
    <property type="entry name" value="HisKA"/>
    <property type="match status" value="1"/>
</dbReference>
<sequence length="554" mass="63299">MSVFPKMSDQELLEVLMLSPKAIAVYTTNDVIIQMANDAMIAFWGKDRSVIGKPLEQAVPELKGQPFIGMLQEVLATGVTNSGLAIPAELFIDGRLQTFYYDYEYRAVKNEQGPYCILHTATDVTELVVNRQALELAKEREIQLEREQFLNEQLAASNEELNAINEELHEAQESLTNLNHELESRVDERTKKLAESESNIRYAEEMLRFSIEAAKAGTWYMDGITREFRTSRRLRELFGFDPDKEVSYDQVISRIPEDYRVKVQTKVDQILLEGDNYIVEHPILDYKDQKERWVSAIGKLYRDDDGKPQHFSGLMLDITQQKKDEIRKNDFIGMVSHELKTPLTSLSGYIQVLHRNAKKTEDKPTADILDKAHNQLKKMTSMINGFLTISRLESGKIQLQKQVFELDDLLRDVIDEISLSASTHKVTLFPCPELLVNADRDKVGSVISNLLSNAVKYAPKQEQITVRCKRIGNMAEISIQDEGLGIDIQDVPNLFQRFYRIENKDNPHISGFGIGLYLSAEIVQYHGGKIWVESEKGRGSTFYFTLPLHEEPSK</sequence>
<dbReference type="FunFam" id="3.30.565.10:FF:000006">
    <property type="entry name" value="Sensor histidine kinase WalK"/>
    <property type="match status" value="1"/>
</dbReference>
<keyword evidence="4" id="KW-0808">Transferase</keyword>
<dbReference type="SMART" id="SM00387">
    <property type="entry name" value="HATPase_c"/>
    <property type="match status" value="1"/>
</dbReference>
<dbReference type="InterPro" id="IPR050351">
    <property type="entry name" value="BphY/WalK/GraS-like"/>
</dbReference>
<dbReference type="PROSITE" id="PS50109">
    <property type="entry name" value="HIS_KIN"/>
    <property type="match status" value="1"/>
</dbReference>
<dbReference type="InterPro" id="IPR013655">
    <property type="entry name" value="PAS_fold_3"/>
</dbReference>
<dbReference type="CDD" id="cd00082">
    <property type="entry name" value="HisKA"/>
    <property type="match status" value="1"/>
</dbReference>
<evidence type="ECO:0000313" key="12">
    <source>
        <dbReference type="Proteomes" id="UP000295499"/>
    </source>
</evidence>
<feature type="domain" description="Histidine kinase" evidence="9">
    <location>
        <begin position="334"/>
        <end position="550"/>
    </location>
</feature>
<reference evidence="11 12" key="1">
    <citation type="submission" date="2019-03" db="EMBL/GenBank/DDBJ databases">
        <title>Genomic Encyclopedia of Archaeal and Bacterial Type Strains, Phase II (KMG-II): from individual species to whole genera.</title>
        <authorList>
            <person name="Goeker M."/>
        </authorList>
    </citation>
    <scope>NUCLEOTIDE SEQUENCE [LARGE SCALE GENOMIC DNA]</scope>
    <source>
        <strain evidence="11 12">DSM 19034</strain>
    </source>
</reference>
<organism evidence="11 12">
    <name type="scientific">Pedobacter duraquae</name>
    <dbReference type="NCBI Taxonomy" id="425511"/>
    <lineage>
        <taxon>Bacteria</taxon>
        <taxon>Pseudomonadati</taxon>
        <taxon>Bacteroidota</taxon>
        <taxon>Sphingobacteriia</taxon>
        <taxon>Sphingobacteriales</taxon>
        <taxon>Sphingobacteriaceae</taxon>
        <taxon>Pedobacter</taxon>
    </lineage>
</organism>
<proteinExistence type="predicted"/>
<gene>
    <name evidence="11" type="ORF">CLV32_1535</name>
</gene>
<dbReference type="Pfam" id="PF08447">
    <property type="entry name" value="PAS_3"/>
    <property type="match status" value="1"/>
</dbReference>
<evidence type="ECO:0000259" key="10">
    <source>
        <dbReference type="PROSITE" id="PS50113"/>
    </source>
</evidence>
<keyword evidence="3" id="KW-0597">Phosphoprotein</keyword>
<feature type="coiled-coil region" evidence="8">
    <location>
        <begin position="147"/>
        <end position="199"/>
    </location>
</feature>
<dbReference type="PRINTS" id="PR00344">
    <property type="entry name" value="BCTRLSENSOR"/>
</dbReference>
<dbReference type="EMBL" id="SNWM01000002">
    <property type="protein sequence ID" value="TDO22559.1"/>
    <property type="molecule type" value="Genomic_DNA"/>
</dbReference>
<dbReference type="InterPro" id="IPR000014">
    <property type="entry name" value="PAS"/>
</dbReference>
<dbReference type="CDD" id="cd00130">
    <property type="entry name" value="PAS"/>
    <property type="match status" value="1"/>
</dbReference>
<dbReference type="Proteomes" id="UP000295499">
    <property type="component" value="Unassembled WGS sequence"/>
</dbReference>
<keyword evidence="7" id="KW-0472">Membrane</keyword>
<dbReference type="SUPFAM" id="SSF47384">
    <property type="entry name" value="Homodimeric domain of signal transducing histidine kinase"/>
    <property type="match status" value="1"/>
</dbReference>
<evidence type="ECO:0000313" key="11">
    <source>
        <dbReference type="EMBL" id="TDO22559.1"/>
    </source>
</evidence>
<dbReference type="Gene3D" id="3.30.450.20">
    <property type="entry name" value="PAS domain"/>
    <property type="match status" value="2"/>
</dbReference>
<dbReference type="SUPFAM" id="SSF55785">
    <property type="entry name" value="PYP-like sensor domain (PAS domain)"/>
    <property type="match status" value="2"/>
</dbReference>
<dbReference type="SMART" id="SM00388">
    <property type="entry name" value="HisKA"/>
    <property type="match status" value="1"/>
</dbReference>
<comment type="catalytic activity">
    <reaction evidence="1">
        <text>ATP + protein L-histidine = ADP + protein N-phospho-L-histidine.</text>
        <dbReference type="EC" id="2.7.13.3"/>
    </reaction>
</comment>
<dbReference type="PROSITE" id="PS50113">
    <property type="entry name" value="PAC"/>
    <property type="match status" value="1"/>
</dbReference>